<dbReference type="Gene3D" id="3.30.559.10">
    <property type="entry name" value="Chloramphenicol acetyltransferase-like domain"/>
    <property type="match status" value="1"/>
</dbReference>
<dbReference type="GO" id="GO:0005737">
    <property type="term" value="C:cytoplasm"/>
    <property type="evidence" value="ECO:0007669"/>
    <property type="project" value="TreeGrafter"/>
</dbReference>
<dbReference type="SUPFAM" id="SSF47005">
    <property type="entry name" value="Peripheral subunit-binding domain of 2-oxo acid dehydrogenase complex"/>
    <property type="match status" value="1"/>
</dbReference>
<keyword evidence="5 6" id="KW-0012">Acyltransferase</keyword>
<dbReference type="RefSeq" id="WP_125009672.1">
    <property type="nucleotide sequence ID" value="NZ_BHZK01000001.1"/>
</dbReference>
<evidence type="ECO:0000259" key="8">
    <source>
        <dbReference type="PROSITE" id="PS51826"/>
    </source>
</evidence>
<dbReference type="FunFam" id="3.30.559.10:FF:000007">
    <property type="entry name" value="Dihydrolipoamide acetyltransferase component of pyruvate dehydrogenase complex"/>
    <property type="match status" value="1"/>
</dbReference>
<protein>
    <recommendedName>
        <fullName evidence="6">Dihydrolipoamide acetyltransferase component of pyruvate dehydrogenase complex</fullName>
        <ecNumber evidence="6">2.3.1.-</ecNumber>
    </recommendedName>
</protein>
<dbReference type="SUPFAM" id="SSF52777">
    <property type="entry name" value="CoA-dependent acyltransferases"/>
    <property type="match status" value="1"/>
</dbReference>
<dbReference type="GO" id="GO:0016407">
    <property type="term" value="F:acetyltransferase activity"/>
    <property type="evidence" value="ECO:0007669"/>
    <property type="project" value="TreeGrafter"/>
</dbReference>
<dbReference type="CDD" id="cd06849">
    <property type="entry name" value="lipoyl_domain"/>
    <property type="match status" value="1"/>
</dbReference>
<dbReference type="AlphaFoldDB" id="A0AB38QUH0"/>
<dbReference type="InterPro" id="IPR036625">
    <property type="entry name" value="E3-bd_dom_sf"/>
</dbReference>
<evidence type="ECO:0000313" key="10">
    <source>
        <dbReference type="Proteomes" id="UP001058458"/>
    </source>
</evidence>
<dbReference type="EC" id="2.3.1.-" evidence="6"/>
<dbReference type="Pfam" id="PF00364">
    <property type="entry name" value="Biotin_lipoyl"/>
    <property type="match status" value="1"/>
</dbReference>
<dbReference type="InterPro" id="IPR023213">
    <property type="entry name" value="CAT-like_dom_sf"/>
</dbReference>
<dbReference type="InterPro" id="IPR050743">
    <property type="entry name" value="2-oxoacid_DH_E2_comp"/>
</dbReference>
<dbReference type="InterPro" id="IPR001078">
    <property type="entry name" value="2-oxoacid_DH_actylTfrase"/>
</dbReference>
<dbReference type="PROSITE" id="PS51826">
    <property type="entry name" value="PSBD"/>
    <property type="match status" value="1"/>
</dbReference>
<keyword evidence="3 6" id="KW-0808">Transferase</keyword>
<evidence type="ECO:0000256" key="6">
    <source>
        <dbReference type="RuleBase" id="RU003423"/>
    </source>
</evidence>
<dbReference type="PANTHER" id="PTHR43178:SF5">
    <property type="entry name" value="LIPOAMIDE ACYLTRANSFERASE COMPONENT OF BRANCHED-CHAIN ALPHA-KETO ACID DEHYDROGENASE COMPLEX, MITOCHONDRIAL"/>
    <property type="match status" value="1"/>
</dbReference>
<dbReference type="Pfam" id="PF00198">
    <property type="entry name" value="2-oxoacid_dh"/>
    <property type="match status" value="1"/>
</dbReference>
<evidence type="ECO:0000256" key="5">
    <source>
        <dbReference type="ARBA" id="ARBA00023315"/>
    </source>
</evidence>
<dbReference type="SUPFAM" id="SSF51230">
    <property type="entry name" value="Single hybrid motif"/>
    <property type="match status" value="1"/>
</dbReference>
<dbReference type="PROSITE" id="PS50968">
    <property type="entry name" value="BIOTINYL_LIPOYL"/>
    <property type="match status" value="1"/>
</dbReference>
<organism evidence="9 10">
    <name type="scientific">Parageobacillus thermoglucosidasius</name>
    <name type="common">Geobacillus thermoglucosidasius</name>
    <dbReference type="NCBI Taxonomy" id="1426"/>
    <lineage>
        <taxon>Bacteria</taxon>
        <taxon>Bacillati</taxon>
        <taxon>Bacillota</taxon>
        <taxon>Bacilli</taxon>
        <taxon>Bacillales</taxon>
        <taxon>Anoxybacillaceae</taxon>
        <taxon>Parageobacillus</taxon>
    </lineage>
</organism>
<feature type="domain" description="Lipoyl-binding" evidence="7">
    <location>
        <begin position="1"/>
        <end position="75"/>
    </location>
</feature>
<dbReference type="Gene3D" id="2.40.50.100">
    <property type="match status" value="1"/>
</dbReference>
<dbReference type="EMBL" id="CP063414">
    <property type="protein sequence ID" value="UOE75063.1"/>
    <property type="molecule type" value="Genomic_DNA"/>
</dbReference>
<sequence>MEVKLHDIGEGMTEAVVLSYFVKKGDYVKADQPLVEVQTDKMVAEIPAPAAGIIQDILVPEGKTISVGTTILTLKATSPPLAEMRSNPPEVPTESTPPFVIKEEKAAFAKRAVERRVLASPHTRKIAREHGVDLEQVVGTGRGGRITDEDVYRFIETNNAKQANHLSVAGGDTEVPSFAKADDHAPAFSVIPFRGRRKQIAKKMAQSLYTIPHCTHFEEVDVTELIRFREELKQHNFHISATAFFIKALSLALKKFPIFNARLDEECEEIHLKQEHHIGIAVDTEEGLIVPVIKHVESKSLREIHEEAKRLTKKAQENNLELQEMTGSTFTISNVGPLGGSIGATPIINYPEVALMAFHKTKKRPVVMENDEIAVRSMMNISMSFDHRIADGATAVAFTNYFVRLIENPKLMLMELV</sequence>
<dbReference type="InterPro" id="IPR011053">
    <property type="entry name" value="Single_hybrid_motif"/>
</dbReference>
<dbReference type="InterPro" id="IPR000089">
    <property type="entry name" value="Biotin_lipoyl"/>
</dbReference>
<comment type="similarity">
    <text evidence="2 6">Belongs to the 2-oxoacid dehydrogenase family.</text>
</comment>
<keyword evidence="4 6" id="KW-0450">Lipoyl</keyword>
<proteinExistence type="inferred from homology"/>
<dbReference type="Pfam" id="PF02817">
    <property type="entry name" value="E3_binding"/>
    <property type="match status" value="1"/>
</dbReference>
<evidence type="ECO:0000256" key="1">
    <source>
        <dbReference type="ARBA" id="ARBA00001938"/>
    </source>
</evidence>
<name>A0AB38QUH0_PARTM</name>
<comment type="cofactor">
    <cofactor evidence="1 6">
        <name>(R)-lipoate</name>
        <dbReference type="ChEBI" id="CHEBI:83088"/>
    </cofactor>
</comment>
<reference evidence="9" key="1">
    <citation type="submission" date="2020-10" db="EMBL/GenBank/DDBJ databases">
        <authorList>
            <person name="Delgado J.A."/>
            <person name="Gonzalez J.M."/>
        </authorList>
    </citation>
    <scope>NUCLEOTIDE SEQUENCE</scope>
    <source>
        <strain evidence="9">23.6</strain>
    </source>
</reference>
<dbReference type="InterPro" id="IPR004167">
    <property type="entry name" value="PSBD"/>
</dbReference>
<dbReference type="PANTHER" id="PTHR43178">
    <property type="entry name" value="DIHYDROLIPOAMIDE ACETYLTRANSFERASE COMPONENT OF PYRUVATE DEHYDROGENASE COMPLEX"/>
    <property type="match status" value="1"/>
</dbReference>
<evidence type="ECO:0000259" key="7">
    <source>
        <dbReference type="PROSITE" id="PS50968"/>
    </source>
</evidence>
<feature type="domain" description="Peripheral subunit-binding (PSBD)" evidence="8">
    <location>
        <begin position="118"/>
        <end position="155"/>
    </location>
</feature>
<evidence type="ECO:0000256" key="3">
    <source>
        <dbReference type="ARBA" id="ARBA00022679"/>
    </source>
</evidence>
<evidence type="ECO:0000313" key="9">
    <source>
        <dbReference type="EMBL" id="UOE75063.1"/>
    </source>
</evidence>
<gene>
    <name evidence="9" type="ORF">IMI45_11970</name>
</gene>
<dbReference type="GO" id="GO:0031405">
    <property type="term" value="F:lipoic acid binding"/>
    <property type="evidence" value="ECO:0007669"/>
    <property type="project" value="TreeGrafter"/>
</dbReference>
<dbReference type="Gene3D" id="4.10.320.10">
    <property type="entry name" value="E3-binding domain"/>
    <property type="match status" value="1"/>
</dbReference>
<evidence type="ECO:0000256" key="2">
    <source>
        <dbReference type="ARBA" id="ARBA00007317"/>
    </source>
</evidence>
<accession>A0AB38QUH0</accession>
<evidence type="ECO:0000256" key="4">
    <source>
        <dbReference type="ARBA" id="ARBA00022823"/>
    </source>
</evidence>
<dbReference type="Proteomes" id="UP001058458">
    <property type="component" value="Chromosome"/>
</dbReference>